<gene>
    <name evidence="2" type="ORF">CPELLU_LOCUS12850</name>
</gene>
<keyword evidence="1" id="KW-0812">Transmembrane</keyword>
<comment type="caution">
    <text evidence="2">The sequence shown here is derived from an EMBL/GenBank/DDBJ whole genome shotgun (WGS) entry which is preliminary data.</text>
</comment>
<keyword evidence="1" id="KW-0472">Membrane</keyword>
<keyword evidence="1" id="KW-1133">Transmembrane helix</keyword>
<feature type="transmembrane region" description="Helical" evidence="1">
    <location>
        <begin position="159"/>
        <end position="181"/>
    </location>
</feature>
<accession>A0A9N9I5C1</accession>
<feature type="transmembrane region" description="Helical" evidence="1">
    <location>
        <begin position="118"/>
        <end position="138"/>
    </location>
</feature>
<dbReference type="OrthoDB" id="2390656at2759"/>
<proteinExistence type="predicted"/>
<dbReference type="EMBL" id="CAJVQA010012858">
    <property type="protein sequence ID" value="CAG8720066.1"/>
    <property type="molecule type" value="Genomic_DNA"/>
</dbReference>
<sequence>DASVIIRLTNEGSTYYENLPSSSKYDFIKGMSNDIATAIKCDASRITIPMRYQYSNEDNGDQIFMRINIAQGDNRGAFGLASDLNETIMHKDNLTISAGATFNYIDQSNASLWDKYRFILIGIFIGVVLLLLLWHLACRRHYKEYYTRTMKKQFAIRNFLAICVSALIVVDIILDILFIAFHGKDEKWILPVSRELRENPRYKNWWLVHYRTALALSLLSGIDNEALNVASLYTGSFGSLSAPYSREANVRISYATTFIIIIEDIYSW</sequence>
<dbReference type="Proteomes" id="UP000789759">
    <property type="component" value="Unassembled WGS sequence"/>
</dbReference>
<evidence type="ECO:0000313" key="2">
    <source>
        <dbReference type="EMBL" id="CAG8720066.1"/>
    </source>
</evidence>
<keyword evidence="3" id="KW-1185">Reference proteome</keyword>
<evidence type="ECO:0000256" key="1">
    <source>
        <dbReference type="SAM" id="Phobius"/>
    </source>
</evidence>
<protein>
    <submittedName>
        <fullName evidence="2">23192_t:CDS:1</fullName>
    </submittedName>
</protein>
<feature type="non-terminal residue" evidence="2">
    <location>
        <position position="268"/>
    </location>
</feature>
<name>A0A9N9I5C1_9GLOM</name>
<dbReference type="AlphaFoldDB" id="A0A9N9I5C1"/>
<reference evidence="2" key="1">
    <citation type="submission" date="2021-06" db="EMBL/GenBank/DDBJ databases">
        <authorList>
            <person name="Kallberg Y."/>
            <person name="Tangrot J."/>
            <person name="Rosling A."/>
        </authorList>
    </citation>
    <scope>NUCLEOTIDE SEQUENCE</scope>
    <source>
        <strain evidence="2">FL966</strain>
    </source>
</reference>
<organism evidence="2 3">
    <name type="scientific">Cetraspora pellucida</name>
    <dbReference type="NCBI Taxonomy" id="1433469"/>
    <lineage>
        <taxon>Eukaryota</taxon>
        <taxon>Fungi</taxon>
        <taxon>Fungi incertae sedis</taxon>
        <taxon>Mucoromycota</taxon>
        <taxon>Glomeromycotina</taxon>
        <taxon>Glomeromycetes</taxon>
        <taxon>Diversisporales</taxon>
        <taxon>Gigasporaceae</taxon>
        <taxon>Cetraspora</taxon>
    </lineage>
</organism>
<evidence type="ECO:0000313" key="3">
    <source>
        <dbReference type="Proteomes" id="UP000789759"/>
    </source>
</evidence>